<dbReference type="EMBL" id="CABPRJ010002430">
    <property type="protein sequence ID" value="VVC46048.1"/>
    <property type="molecule type" value="Genomic_DNA"/>
</dbReference>
<name>A0A5E4NM70_9HEMI</name>
<evidence type="ECO:0000313" key="3">
    <source>
        <dbReference type="Proteomes" id="UP000325440"/>
    </source>
</evidence>
<proteinExistence type="predicted"/>
<feature type="domain" description="Reverse transcriptase" evidence="1">
    <location>
        <begin position="72"/>
        <end position="168"/>
    </location>
</feature>
<dbReference type="Proteomes" id="UP000325440">
    <property type="component" value="Unassembled WGS sequence"/>
</dbReference>
<accession>A0A5E4NM70</accession>
<keyword evidence="2" id="KW-0695">RNA-directed DNA polymerase</keyword>
<evidence type="ECO:0000259" key="1">
    <source>
        <dbReference type="Pfam" id="PF00078"/>
    </source>
</evidence>
<organism evidence="2 3">
    <name type="scientific">Cinara cedri</name>
    <dbReference type="NCBI Taxonomy" id="506608"/>
    <lineage>
        <taxon>Eukaryota</taxon>
        <taxon>Metazoa</taxon>
        <taxon>Ecdysozoa</taxon>
        <taxon>Arthropoda</taxon>
        <taxon>Hexapoda</taxon>
        <taxon>Insecta</taxon>
        <taxon>Pterygota</taxon>
        <taxon>Neoptera</taxon>
        <taxon>Paraneoptera</taxon>
        <taxon>Hemiptera</taxon>
        <taxon>Sternorrhyncha</taxon>
        <taxon>Aphidomorpha</taxon>
        <taxon>Aphidoidea</taxon>
        <taxon>Aphididae</taxon>
        <taxon>Lachninae</taxon>
        <taxon>Cinara</taxon>
    </lineage>
</organism>
<keyword evidence="3" id="KW-1185">Reference proteome</keyword>
<gene>
    <name evidence="2" type="ORF">CINCED_3A023567</name>
</gene>
<dbReference type="OrthoDB" id="6761817at2759"/>
<keyword evidence="2" id="KW-0548">Nucleotidyltransferase</keyword>
<evidence type="ECO:0000313" key="2">
    <source>
        <dbReference type="EMBL" id="VVC46048.1"/>
    </source>
</evidence>
<dbReference type="GO" id="GO:0003964">
    <property type="term" value="F:RNA-directed DNA polymerase activity"/>
    <property type="evidence" value="ECO:0007669"/>
    <property type="project" value="UniProtKB-KW"/>
</dbReference>
<dbReference type="Pfam" id="PF00078">
    <property type="entry name" value="RVT_1"/>
    <property type="match status" value="1"/>
</dbReference>
<sequence length="173" mass="19204">MGRQSPIHPIFHAILCSEPGIPPSYISHLELVEDAGGGLDILLCKAVMSMYETNNITIDQVHRVTTVIIKALEEKNYCCGVFLDVAQVFLKGLLLKLREQLPHPWCALLKSYLALPQGSVLGPILYLLYTADIPTNDNTMITMFADDTTILSTRKDQKAATEILQTTINTVYN</sequence>
<reference evidence="2 3" key="1">
    <citation type="submission" date="2019-08" db="EMBL/GenBank/DDBJ databases">
        <authorList>
            <person name="Alioto T."/>
            <person name="Alioto T."/>
            <person name="Gomez Garrido J."/>
        </authorList>
    </citation>
    <scope>NUCLEOTIDE SEQUENCE [LARGE SCALE GENOMIC DNA]</scope>
</reference>
<protein>
    <submittedName>
        <fullName evidence="2">Reverse transcriptase domain</fullName>
    </submittedName>
</protein>
<dbReference type="InterPro" id="IPR000477">
    <property type="entry name" value="RT_dom"/>
</dbReference>
<keyword evidence="2" id="KW-0808">Transferase</keyword>
<dbReference type="AlphaFoldDB" id="A0A5E4NM70"/>